<dbReference type="Proteomes" id="UP000245959">
    <property type="component" value="Unassembled WGS sequence"/>
</dbReference>
<name>A0A2U1B7U4_9BACT</name>
<dbReference type="RefSeq" id="WP_116883081.1">
    <property type="nucleotide sequence ID" value="NZ_CABMMC010000142.1"/>
</dbReference>
<dbReference type="InterPro" id="IPR012902">
    <property type="entry name" value="N_methyl_site"/>
</dbReference>
<keyword evidence="4" id="KW-1185">Reference proteome</keyword>
<reference evidence="2 5" key="2">
    <citation type="submission" date="2020-04" db="EMBL/GenBank/DDBJ databases">
        <authorList>
            <person name="Hitch T.C.A."/>
            <person name="Wylensek D."/>
            <person name="Clavel T."/>
        </authorList>
    </citation>
    <scope>NUCLEOTIDE SEQUENCE [LARGE SCALE GENOMIC DNA]</scope>
    <source>
        <strain evidence="2 5">COR2-253-APC-1A</strain>
    </source>
</reference>
<dbReference type="Proteomes" id="UP000576225">
    <property type="component" value="Unassembled WGS sequence"/>
</dbReference>
<accession>A0A2U1B7U4</accession>
<reference evidence="3 4" key="1">
    <citation type="submission" date="2018-04" db="EMBL/GenBank/DDBJ databases">
        <title>Genomic Encyclopedia of Type Strains, Phase IV (KMG-IV): sequencing the most valuable type-strain genomes for metagenomic binning, comparative biology and taxonomic classification.</title>
        <authorList>
            <person name="Goeker M."/>
        </authorList>
    </citation>
    <scope>NUCLEOTIDE SEQUENCE [LARGE SCALE GENOMIC DNA]</scope>
    <source>
        <strain evidence="3 4">DSM 14823</strain>
    </source>
</reference>
<feature type="region of interest" description="Disordered" evidence="1">
    <location>
        <begin position="62"/>
        <end position="83"/>
    </location>
</feature>
<dbReference type="InterPro" id="IPR045584">
    <property type="entry name" value="Pilin-like"/>
</dbReference>
<dbReference type="GeneID" id="79513927"/>
<evidence type="ECO:0000313" key="4">
    <source>
        <dbReference type="Proteomes" id="UP000245959"/>
    </source>
</evidence>
<evidence type="ECO:0000313" key="5">
    <source>
        <dbReference type="Proteomes" id="UP000576225"/>
    </source>
</evidence>
<gene>
    <name evidence="3" type="ORF">C8D82_10585</name>
    <name evidence="2" type="ORF">HF882_03280</name>
</gene>
<evidence type="ECO:0000256" key="1">
    <source>
        <dbReference type="SAM" id="MobiDB-lite"/>
    </source>
</evidence>
<sequence length="228" mass="24977">MKRNFTLIELLVVVAIIAILAALLLPALNSAREKVIMTKCKNNLKQIAVGIHAYGGDNGEYMPNSPLSATPPNSRYTHRGNSGNKKSYTNLGLLIEGYLNEAVLYCPAQKIRTYDSVKNLPRTSNRIAGYDSLPVWANSKWNFRPRIGFMQKEKLAMVYDIATDSKLYSMPHGLQWNVAFADGHIAVYRNGSSSIGGGATLAGMIAEGKNTSFPNATTILKRLSTCGY</sequence>
<feature type="compositionally biased region" description="Polar residues" evidence="1">
    <location>
        <begin position="65"/>
        <end position="83"/>
    </location>
</feature>
<dbReference type="EMBL" id="JABAEW010000004">
    <property type="protein sequence ID" value="NMD85601.1"/>
    <property type="molecule type" value="Genomic_DNA"/>
</dbReference>
<dbReference type="AlphaFoldDB" id="A0A2U1B7U4"/>
<dbReference type="SUPFAM" id="SSF54523">
    <property type="entry name" value="Pili subunits"/>
    <property type="match status" value="1"/>
</dbReference>
<proteinExistence type="predicted"/>
<protein>
    <submittedName>
        <fullName evidence="2">DUF1559 domain-containing protein</fullName>
    </submittedName>
    <submittedName>
        <fullName evidence="3">Prepilin-type N-terminal cleavage/methylation domain-containing protein/prepilin-type processing-associated H-X9-DG protein</fullName>
    </submittedName>
</protein>
<evidence type="ECO:0000313" key="2">
    <source>
        <dbReference type="EMBL" id="NMD85601.1"/>
    </source>
</evidence>
<dbReference type="NCBIfam" id="TIGR02532">
    <property type="entry name" value="IV_pilin_GFxxxE"/>
    <property type="match status" value="1"/>
</dbReference>
<comment type="caution">
    <text evidence="3">The sequence shown here is derived from an EMBL/GenBank/DDBJ whole genome shotgun (WGS) entry which is preliminary data.</text>
</comment>
<organism evidence="3 4">
    <name type="scientific">Victivallis vadensis</name>
    <dbReference type="NCBI Taxonomy" id="172901"/>
    <lineage>
        <taxon>Bacteria</taxon>
        <taxon>Pseudomonadati</taxon>
        <taxon>Lentisphaerota</taxon>
        <taxon>Lentisphaeria</taxon>
        <taxon>Victivallales</taxon>
        <taxon>Victivallaceae</taxon>
        <taxon>Victivallis</taxon>
    </lineage>
</organism>
<dbReference type="EMBL" id="QEKH01000005">
    <property type="protein sequence ID" value="PVY44756.1"/>
    <property type="molecule type" value="Genomic_DNA"/>
</dbReference>
<dbReference type="Gene3D" id="3.30.700.10">
    <property type="entry name" value="Glycoprotein, Type 4 Pilin"/>
    <property type="match status" value="1"/>
</dbReference>
<dbReference type="PANTHER" id="PTHR30093">
    <property type="entry name" value="GENERAL SECRETION PATHWAY PROTEIN G"/>
    <property type="match status" value="1"/>
</dbReference>
<evidence type="ECO:0000313" key="3">
    <source>
        <dbReference type="EMBL" id="PVY44756.1"/>
    </source>
</evidence>